<gene>
    <name evidence="7" type="primary">Hb-III</name>
</gene>
<dbReference type="GO" id="GO:0005344">
    <property type="term" value="F:oxygen carrier activity"/>
    <property type="evidence" value="ECO:0007669"/>
    <property type="project" value="UniProtKB-KW"/>
</dbReference>
<dbReference type="InterPro" id="IPR000971">
    <property type="entry name" value="Globin"/>
</dbReference>
<dbReference type="InterPro" id="IPR009050">
    <property type="entry name" value="Globin-like_sf"/>
</dbReference>
<evidence type="ECO:0000256" key="1">
    <source>
        <dbReference type="ARBA" id="ARBA00022448"/>
    </source>
</evidence>
<organism evidence="7">
    <name type="scientific">Ectenagena nautilei</name>
    <dbReference type="NCBI Taxonomy" id="43211"/>
    <lineage>
        <taxon>Eukaryota</taxon>
        <taxon>Metazoa</taxon>
        <taxon>Spiralia</taxon>
        <taxon>Lophotrochozoa</taxon>
        <taxon>Mollusca</taxon>
        <taxon>Bivalvia</taxon>
        <taxon>Autobranchia</taxon>
        <taxon>Heteroconchia</taxon>
        <taxon>Euheterodonta</taxon>
        <taxon>Imparidentia</taxon>
        <taxon>Neoheterodontei</taxon>
        <taxon>Venerida</taxon>
        <taxon>Glossoidea</taxon>
        <taxon>Vesicomyidae</taxon>
        <taxon>Ectenagena</taxon>
    </lineage>
</organism>
<evidence type="ECO:0000256" key="3">
    <source>
        <dbReference type="ARBA" id="ARBA00022723"/>
    </source>
</evidence>
<dbReference type="SMR" id="Q6BBJ2"/>
<name>Q6BBJ2_9BIVA</name>
<protein>
    <submittedName>
        <fullName evidence="7">Hemoglobin III</fullName>
    </submittedName>
</protein>
<dbReference type="AlphaFoldDB" id="Q6BBJ2"/>
<keyword evidence="3" id="KW-0479">Metal-binding</keyword>
<keyword evidence="1 5" id="KW-0813">Transport</keyword>
<accession>Q6BBJ2</accession>
<dbReference type="GO" id="GO:0019825">
    <property type="term" value="F:oxygen binding"/>
    <property type="evidence" value="ECO:0007669"/>
    <property type="project" value="InterPro"/>
</dbReference>
<evidence type="ECO:0000256" key="2">
    <source>
        <dbReference type="ARBA" id="ARBA00022617"/>
    </source>
</evidence>
<evidence type="ECO:0000259" key="6">
    <source>
        <dbReference type="PROSITE" id="PS01033"/>
    </source>
</evidence>
<dbReference type="PROSITE" id="PS01033">
    <property type="entry name" value="GLOBIN"/>
    <property type="match status" value="1"/>
</dbReference>
<feature type="domain" description="Globin" evidence="6">
    <location>
        <begin position="1"/>
        <end position="141"/>
    </location>
</feature>
<dbReference type="EMBL" id="AB186049">
    <property type="protein sequence ID" value="BAD34605.1"/>
    <property type="molecule type" value="mRNA"/>
</dbReference>
<reference evidence="7" key="1">
    <citation type="journal article" date="2000" name="Biochim. Biophys. Acta">
        <title>Isolation and cDNA-derived amino acid sequences of hemoglobin and myoglobin from the deep-sea clam Calyptogena kaikoi.</title>
        <authorList>
            <person name="Suzuki T."/>
            <person name="Kawamichi H."/>
            <person name="Ohtsuki R."/>
            <person name="Iwai M."/>
            <person name="Fujikura K."/>
        </authorList>
    </citation>
    <scope>NUCLEOTIDE SEQUENCE</scope>
</reference>
<dbReference type="InterPro" id="IPR044399">
    <property type="entry name" value="Mb-like_M"/>
</dbReference>
<reference evidence="7" key="2">
    <citation type="journal article" date="2003" name="Cell. Mol. Life Sci.">
        <title>Notable diversity in hemoglobin expression patterns among species of the deep-sea clam, Calyptogena.</title>
        <authorList>
            <person name="Kawano K."/>
            <person name="Iwasaki N."/>
            <person name="Suzuki T."/>
        </authorList>
    </citation>
    <scope>NUCLEOTIDE SEQUENCE</scope>
</reference>
<evidence type="ECO:0000313" key="7">
    <source>
        <dbReference type="EMBL" id="BAD34605.1"/>
    </source>
</evidence>
<dbReference type="SUPFAM" id="SSF46458">
    <property type="entry name" value="Globin-like"/>
    <property type="match status" value="1"/>
</dbReference>
<dbReference type="GO" id="GO:0046872">
    <property type="term" value="F:metal ion binding"/>
    <property type="evidence" value="ECO:0007669"/>
    <property type="project" value="UniProtKB-KW"/>
</dbReference>
<evidence type="ECO:0000256" key="4">
    <source>
        <dbReference type="ARBA" id="ARBA00023004"/>
    </source>
</evidence>
<comment type="similarity">
    <text evidence="5">Belongs to the globin family.</text>
</comment>
<dbReference type="GO" id="GO:0020037">
    <property type="term" value="F:heme binding"/>
    <property type="evidence" value="ECO:0007669"/>
    <property type="project" value="InterPro"/>
</dbReference>
<proteinExistence type="evidence at transcript level"/>
<dbReference type="InterPro" id="IPR012292">
    <property type="entry name" value="Globin/Proto"/>
</dbReference>
<keyword evidence="2 5" id="KW-0349">Heme</keyword>
<sequence length="141" mass="15989">MVTIADVKNVQTSWNSIKDKWETDHGLNFYTTLFDDVPEIKSAFVKAGNKTDYQVKGQAVRFGRMVTEWIDNLDNEEALVAKINGMCATHRTRGITNVDLFEVALGELVKYIAGKTSFTKAQRESWAVVNGCIIQTMRNYF</sequence>
<dbReference type="Gene3D" id="1.10.490.10">
    <property type="entry name" value="Globins"/>
    <property type="match status" value="1"/>
</dbReference>
<dbReference type="Pfam" id="PF00042">
    <property type="entry name" value="Globin"/>
    <property type="match status" value="1"/>
</dbReference>
<keyword evidence="5" id="KW-0561">Oxygen transport</keyword>
<keyword evidence="4" id="KW-0408">Iron</keyword>
<reference evidence="7" key="3">
    <citation type="submission" date="2004-07" db="EMBL/GenBank/DDBJ databases">
        <authorList>
            <person name="Suzuki T."/>
        </authorList>
    </citation>
    <scope>NUCLEOTIDE SEQUENCE</scope>
</reference>
<dbReference type="CDD" id="cd01040">
    <property type="entry name" value="Mb-like"/>
    <property type="match status" value="1"/>
</dbReference>
<evidence type="ECO:0000256" key="5">
    <source>
        <dbReference type="RuleBase" id="RU000356"/>
    </source>
</evidence>